<name>A0A2P1G8C8_9CRYP</name>
<dbReference type="GO" id="GO:0003723">
    <property type="term" value="F:RNA binding"/>
    <property type="evidence" value="ECO:0007669"/>
    <property type="project" value="InterPro"/>
</dbReference>
<dbReference type="GO" id="GO:0005739">
    <property type="term" value="C:mitochondrion"/>
    <property type="evidence" value="ECO:0007669"/>
    <property type="project" value="TreeGrafter"/>
</dbReference>
<evidence type="ECO:0000313" key="5">
    <source>
        <dbReference type="EMBL" id="AVM81214.1"/>
    </source>
</evidence>
<sequence>MVQILGNTLENKKKVYIALTKIYGLNKYQTLFLCNKLNIGKDCKVKDLNQNYFVKLIKLIEQNNLIVENNLRQKYRSDITNLINIKCYRGIRHIQKTLNRR</sequence>
<dbReference type="Pfam" id="PF00416">
    <property type="entry name" value="Ribosomal_S13"/>
    <property type="match status" value="1"/>
</dbReference>
<dbReference type="InterPro" id="IPR001892">
    <property type="entry name" value="Ribosomal_uS13"/>
</dbReference>
<dbReference type="InterPro" id="IPR027437">
    <property type="entry name" value="Rbsml_uS13_C"/>
</dbReference>
<dbReference type="InterPro" id="IPR010979">
    <property type="entry name" value="Ribosomal_uS13-like_H2TH"/>
</dbReference>
<gene>
    <name evidence="5" type="primary">rps13</name>
    <name evidence="5" type="ORF">PsulMt_p038</name>
</gene>
<keyword evidence="2 4" id="KW-0689">Ribosomal protein</keyword>
<dbReference type="RefSeq" id="YP_009476721.1">
    <property type="nucleotide sequence ID" value="NC_037453.1"/>
</dbReference>
<dbReference type="GeneID" id="36493174"/>
<evidence type="ECO:0000256" key="3">
    <source>
        <dbReference type="ARBA" id="ARBA00023274"/>
    </source>
</evidence>
<dbReference type="AlphaFoldDB" id="A0A2P1G8C8"/>
<reference evidence="5" key="1">
    <citation type="journal article" date="2018" name="BMC Genomics">
        <title>Comparative mitochondrial genomics of cryptophyte algae: gene shuffling and dynamic mobile genetic elements.</title>
        <authorList>
            <person name="Kim J.I."/>
            <person name="Yoon H.S."/>
            <person name="Yi G."/>
            <person name="Shin W."/>
            <person name="Archibald J.M."/>
        </authorList>
    </citation>
    <scope>NUCLEOTIDE SEQUENCE</scope>
    <source>
        <strain evidence="5">CCMP705</strain>
    </source>
</reference>
<proteinExistence type="inferred from homology"/>
<comment type="similarity">
    <text evidence="1 4">Belongs to the universal ribosomal protein uS13 family.</text>
</comment>
<dbReference type="GO" id="GO:0003735">
    <property type="term" value="F:structural constituent of ribosome"/>
    <property type="evidence" value="ECO:0007669"/>
    <property type="project" value="InterPro"/>
</dbReference>
<protein>
    <submittedName>
        <fullName evidence="5">Ribosomal protein S13</fullName>
    </submittedName>
</protein>
<geneLocation type="mitochondrion" evidence="5"/>
<keyword evidence="3 4" id="KW-0687">Ribonucleoprotein</keyword>
<dbReference type="PANTHER" id="PTHR10871">
    <property type="entry name" value="30S RIBOSOMAL PROTEIN S13/40S RIBOSOMAL PROTEIN S18"/>
    <property type="match status" value="1"/>
</dbReference>
<dbReference type="GO" id="GO:0015935">
    <property type="term" value="C:small ribosomal subunit"/>
    <property type="evidence" value="ECO:0007669"/>
    <property type="project" value="TreeGrafter"/>
</dbReference>
<organism evidence="5">
    <name type="scientific">Proteomonas sulcata</name>
    <dbReference type="NCBI Taxonomy" id="77928"/>
    <lineage>
        <taxon>Eukaryota</taxon>
        <taxon>Cryptophyceae</taxon>
        <taxon>Pyrenomonadales</taxon>
        <taxon>Geminigeraceae</taxon>
        <taxon>Proteomonas</taxon>
    </lineage>
</organism>
<dbReference type="PIRSF" id="PIRSF002134">
    <property type="entry name" value="Ribosomal_S13"/>
    <property type="match status" value="1"/>
</dbReference>
<accession>A0A2P1G8C8</accession>
<dbReference type="Gene3D" id="4.10.910.10">
    <property type="entry name" value="30s ribosomal protein s13, domain 2"/>
    <property type="match status" value="1"/>
</dbReference>
<keyword evidence="5" id="KW-0496">Mitochondrion</keyword>
<evidence type="ECO:0000256" key="4">
    <source>
        <dbReference type="RuleBase" id="RU003830"/>
    </source>
</evidence>
<evidence type="ECO:0000256" key="2">
    <source>
        <dbReference type="ARBA" id="ARBA00022980"/>
    </source>
</evidence>
<evidence type="ECO:0000256" key="1">
    <source>
        <dbReference type="ARBA" id="ARBA00008080"/>
    </source>
</evidence>
<dbReference type="SUPFAM" id="SSF46946">
    <property type="entry name" value="S13-like H2TH domain"/>
    <property type="match status" value="1"/>
</dbReference>
<dbReference type="GO" id="GO:0006412">
    <property type="term" value="P:translation"/>
    <property type="evidence" value="ECO:0007669"/>
    <property type="project" value="InterPro"/>
</dbReference>
<dbReference type="PANTHER" id="PTHR10871:SF1">
    <property type="entry name" value="SMALL RIBOSOMAL SUBUNIT PROTEIN US13M"/>
    <property type="match status" value="1"/>
</dbReference>
<dbReference type="EMBL" id="MG680945">
    <property type="protein sequence ID" value="AVM81214.1"/>
    <property type="molecule type" value="Genomic_DNA"/>
</dbReference>
<dbReference type="Gene3D" id="1.10.8.50">
    <property type="match status" value="1"/>
</dbReference>
<dbReference type="PROSITE" id="PS50159">
    <property type="entry name" value="RIBOSOMAL_S13_2"/>
    <property type="match status" value="1"/>
</dbReference>